<evidence type="ECO:0000256" key="1">
    <source>
        <dbReference type="SAM" id="MobiDB-lite"/>
    </source>
</evidence>
<feature type="domain" description="DNA primase/polymerase bifunctional N-terminal" evidence="2">
    <location>
        <begin position="8"/>
        <end position="191"/>
    </location>
</feature>
<evidence type="ECO:0000313" key="4">
    <source>
        <dbReference type="Proteomes" id="UP000530928"/>
    </source>
</evidence>
<sequence length="301" mass="31981">MNNPIRYALAAAARGWHVFPITPGAKQPPRGFTTWESRATTDPNLIHRWWSRAPYNVGIATGPSQLVVLDLDTPKPGKEGLRPPPPWDLPGVTDGADVLAVLWQRAGHPLPFETFTVRTRRGGTHLYFTAPDGVRLTNTEGGKGRGLGWLIDTRAAGGYVVGPGSHVHLPDGIGTYQVLHNGPAAPLPPWLFKQLETSPPTPGKPVRLALPADRHGAFLHAAITGELNRLAAAPVGERNRTLFLAATALGQLVAGGALNADEVTTLLEQEGEAAGLSRAETRSTVASGLRNGARRPRSVAA</sequence>
<evidence type="ECO:0000313" key="3">
    <source>
        <dbReference type="EMBL" id="MBA2896655.1"/>
    </source>
</evidence>
<proteinExistence type="predicted"/>
<dbReference type="Proteomes" id="UP000530928">
    <property type="component" value="Unassembled WGS sequence"/>
</dbReference>
<feature type="compositionally biased region" description="Basic residues" evidence="1">
    <location>
        <begin position="292"/>
        <end position="301"/>
    </location>
</feature>
<reference evidence="3 4" key="1">
    <citation type="submission" date="2020-07" db="EMBL/GenBank/DDBJ databases">
        <title>Genomic Encyclopedia of Type Strains, Phase IV (KMG-IV): sequencing the most valuable type-strain genomes for metagenomic binning, comparative biology and taxonomic classification.</title>
        <authorList>
            <person name="Goeker M."/>
        </authorList>
    </citation>
    <scope>NUCLEOTIDE SEQUENCE [LARGE SCALE GENOMIC DNA]</scope>
    <source>
        <strain evidence="3 4">DSM 45533</strain>
    </source>
</reference>
<dbReference type="Pfam" id="PF09250">
    <property type="entry name" value="Prim-Pol"/>
    <property type="match status" value="1"/>
</dbReference>
<protein>
    <recommendedName>
        <fullName evidence="2">DNA primase/polymerase bifunctional N-terminal domain-containing protein</fullName>
    </recommendedName>
</protein>
<dbReference type="AlphaFoldDB" id="A0A7W0CSU9"/>
<organism evidence="3 4">
    <name type="scientific">Nonomuraea soli</name>
    <dbReference type="NCBI Taxonomy" id="1032476"/>
    <lineage>
        <taxon>Bacteria</taxon>
        <taxon>Bacillati</taxon>
        <taxon>Actinomycetota</taxon>
        <taxon>Actinomycetes</taxon>
        <taxon>Streptosporangiales</taxon>
        <taxon>Streptosporangiaceae</taxon>
        <taxon>Nonomuraea</taxon>
    </lineage>
</organism>
<comment type="caution">
    <text evidence="3">The sequence shown here is derived from an EMBL/GenBank/DDBJ whole genome shotgun (WGS) entry which is preliminary data.</text>
</comment>
<keyword evidence="4" id="KW-1185">Reference proteome</keyword>
<feature type="region of interest" description="Disordered" evidence="1">
    <location>
        <begin position="272"/>
        <end position="301"/>
    </location>
</feature>
<dbReference type="SMART" id="SM00943">
    <property type="entry name" value="Prim-Pol"/>
    <property type="match status" value="1"/>
</dbReference>
<gene>
    <name evidence="3" type="ORF">HNR30_008046</name>
</gene>
<dbReference type="SUPFAM" id="SSF56747">
    <property type="entry name" value="Prim-pol domain"/>
    <property type="match status" value="1"/>
</dbReference>
<accession>A0A7W0CSU9</accession>
<evidence type="ECO:0000259" key="2">
    <source>
        <dbReference type="SMART" id="SM00943"/>
    </source>
</evidence>
<dbReference type="RefSeq" id="WP_181615373.1">
    <property type="nucleotide sequence ID" value="NZ_BAABAM010000008.1"/>
</dbReference>
<dbReference type="InterPro" id="IPR015330">
    <property type="entry name" value="DNA_primase/pol_bifunc_N"/>
</dbReference>
<dbReference type="EMBL" id="JACDUR010000009">
    <property type="protein sequence ID" value="MBA2896655.1"/>
    <property type="molecule type" value="Genomic_DNA"/>
</dbReference>
<name>A0A7W0CSU9_9ACTN</name>
<dbReference type="CDD" id="cd04859">
    <property type="entry name" value="Prim_Pol"/>
    <property type="match status" value="1"/>
</dbReference>